<gene>
    <name evidence="4" type="ORF">TEOVI_000657300</name>
</gene>
<evidence type="ECO:0000313" key="4">
    <source>
        <dbReference type="EMBL" id="SCU65529.1"/>
    </source>
</evidence>
<dbReference type="HAMAP" id="MF_00216">
    <property type="entry name" value="aIF_1A"/>
    <property type="match status" value="1"/>
</dbReference>
<reference evidence="4" key="1">
    <citation type="submission" date="2016-09" db="EMBL/GenBank/DDBJ databases">
        <authorList>
            <person name="Hebert L."/>
            <person name="Moumen B."/>
        </authorList>
    </citation>
    <scope>NUCLEOTIDE SEQUENCE [LARGE SCALE GENOMIC DNA]</scope>
    <source>
        <strain evidence="4">OVI</strain>
    </source>
</reference>
<dbReference type="Gene3D" id="2.40.50.140">
    <property type="entry name" value="Nucleic acid-binding proteins"/>
    <property type="match status" value="1"/>
</dbReference>
<proteinExistence type="inferred from homology"/>
<keyword evidence="5" id="KW-1185">Reference proteome</keyword>
<name>A0A1G4I1C9_TRYEQ</name>
<dbReference type="SMART" id="SM00652">
    <property type="entry name" value="eIF1a"/>
    <property type="match status" value="1"/>
</dbReference>
<sequence>MPKNMGKGGKSFKAGNAKGIMQNQKREIVLANPDENEEYAQVKKPLGNLRLELQLADGSKVIGVIRGAMVRKVWIGQGDVVLVSKREFNENDVVDVIHRYTPQEVRKLVKKEIIPRDFRSADERDANNAHSDYVFVAENDEDDDDDDDDDDAKVIDRHKVVLDDPLANFDDL</sequence>
<dbReference type="Pfam" id="PF01176">
    <property type="entry name" value="eIF-1a"/>
    <property type="match status" value="1"/>
</dbReference>
<protein>
    <submittedName>
        <fullName evidence="4">Eukaryotic translation initiation factor 1A, putative</fullName>
    </submittedName>
</protein>
<organism evidence="4 5">
    <name type="scientific">Trypanosoma equiperdum</name>
    <dbReference type="NCBI Taxonomy" id="5694"/>
    <lineage>
        <taxon>Eukaryota</taxon>
        <taxon>Discoba</taxon>
        <taxon>Euglenozoa</taxon>
        <taxon>Kinetoplastea</taxon>
        <taxon>Metakinetoplastina</taxon>
        <taxon>Trypanosomatida</taxon>
        <taxon>Trypanosomatidae</taxon>
        <taxon>Trypanosoma</taxon>
    </lineage>
</organism>
<evidence type="ECO:0000256" key="2">
    <source>
        <dbReference type="SAM" id="MobiDB-lite"/>
    </source>
</evidence>
<evidence type="ECO:0000313" key="5">
    <source>
        <dbReference type="Proteomes" id="UP000195570"/>
    </source>
</evidence>
<dbReference type="InterPro" id="IPR001253">
    <property type="entry name" value="TIF_eIF-1A"/>
</dbReference>
<dbReference type="PANTHER" id="PTHR21668">
    <property type="entry name" value="EIF-1A"/>
    <property type="match status" value="1"/>
</dbReference>
<dbReference type="SUPFAM" id="SSF50249">
    <property type="entry name" value="Nucleic acid-binding proteins"/>
    <property type="match status" value="1"/>
</dbReference>
<dbReference type="CDD" id="cd05793">
    <property type="entry name" value="S1_IF1A"/>
    <property type="match status" value="1"/>
</dbReference>
<dbReference type="AlphaFoldDB" id="A0A1G4I1C9"/>
<dbReference type="GO" id="GO:0003743">
    <property type="term" value="F:translation initiation factor activity"/>
    <property type="evidence" value="ECO:0007669"/>
    <property type="project" value="UniProtKB-UniRule"/>
</dbReference>
<comment type="caution">
    <text evidence="4">The sequence shown here is derived from an EMBL/GenBank/DDBJ whole genome shotgun (WGS) entry which is preliminary data.</text>
</comment>
<evidence type="ECO:0000256" key="1">
    <source>
        <dbReference type="PROSITE-ProRule" id="PRU00181"/>
    </source>
</evidence>
<dbReference type="EMBL" id="CZPT02000324">
    <property type="protein sequence ID" value="SCU65529.1"/>
    <property type="molecule type" value="Genomic_DNA"/>
</dbReference>
<evidence type="ECO:0000259" key="3">
    <source>
        <dbReference type="PROSITE" id="PS50832"/>
    </source>
</evidence>
<dbReference type="GeneID" id="92380507"/>
<keyword evidence="1 4" id="KW-0396">Initiation factor</keyword>
<accession>A0A1G4I1C9</accession>
<dbReference type="Proteomes" id="UP000195570">
    <property type="component" value="Unassembled WGS sequence"/>
</dbReference>
<dbReference type="InterPro" id="IPR006196">
    <property type="entry name" value="RNA-binding_domain_S1_IF1"/>
</dbReference>
<dbReference type="PROSITE" id="PS50832">
    <property type="entry name" value="S1_IF1_TYPE"/>
    <property type="match status" value="1"/>
</dbReference>
<dbReference type="VEuPathDB" id="TriTrypDB:TEOVI_000657300"/>
<feature type="region of interest" description="Disordered" evidence="2">
    <location>
        <begin position="129"/>
        <end position="152"/>
    </location>
</feature>
<dbReference type="GO" id="GO:0003723">
    <property type="term" value="F:RNA binding"/>
    <property type="evidence" value="ECO:0007669"/>
    <property type="project" value="InterPro"/>
</dbReference>
<feature type="compositionally biased region" description="Acidic residues" evidence="2">
    <location>
        <begin position="138"/>
        <end position="151"/>
    </location>
</feature>
<feature type="domain" description="S1-like" evidence="3">
    <location>
        <begin position="26"/>
        <end position="101"/>
    </location>
</feature>
<dbReference type="InterPro" id="IPR012340">
    <property type="entry name" value="NA-bd_OB-fold"/>
</dbReference>
<keyword evidence="1" id="KW-0648">Protein biosynthesis</keyword>
<dbReference type="FunFam" id="2.40.50.140:FF:000370">
    <property type="entry name" value="Eukaryotic translation initiation factor 1A"/>
    <property type="match status" value="1"/>
</dbReference>
<dbReference type="RefSeq" id="XP_067077118.1">
    <property type="nucleotide sequence ID" value="XM_067221017.1"/>
</dbReference>